<evidence type="ECO:0000313" key="2">
    <source>
        <dbReference type="Proteomes" id="UP000018720"/>
    </source>
</evidence>
<comment type="caution">
    <text evidence="1">The sequence shown here is derived from an EMBL/GenBank/DDBJ whole genome shotgun (WGS) entry which is preliminary data.</text>
</comment>
<protein>
    <submittedName>
        <fullName evidence="1">Uncharacterized protein</fullName>
    </submittedName>
</protein>
<reference evidence="1 2" key="1">
    <citation type="submission" date="2012-08" db="EMBL/GenBank/DDBJ databases">
        <authorList>
            <person name="Harkins D.M."/>
            <person name="Durkin A.S."/>
            <person name="Selengut J.D."/>
            <person name="Sanka R."/>
            <person name="DePew J."/>
            <person name="Purushe J."/>
            <person name="Matthias M.A."/>
            <person name="Vinetz J.M."/>
            <person name="Sutton G.G."/>
            <person name="Nelson W.C."/>
            <person name="Fouts D.E."/>
        </authorList>
    </citation>
    <scope>NUCLEOTIDE SEQUENCE [LARGE SCALE GENOMIC DNA]</scope>
    <source>
        <strain evidence="1 2">MMD4847</strain>
    </source>
</reference>
<organism evidence="1 2">
    <name type="scientific">Leptospira licerasiae str. MMD4847</name>
    <dbReference type="NCBI Taxonomy" id="1049971"/>
    <lineage>
        <taxon>Bacteria</taxon>
        <taxon>Pseudomonadati</taxon>
        <taxon>Spirochaetota</taxon>
        <taxon>Spirochaetia</taxon>
        <taxon>Leptospirales</taxon>
        <taxon>Leptospiraceae</taxon>
        <taxon>Leptospira</taxon>
    </lineage>
</organism>
<gene>
    <name evidence="1" type="ORF">LEP1GSC178_3598</name>
</gene>
<keyword evidence="2" id="KW-1185">Reference proteome</keyword>
<accession>A0ABP2RDI0</accession>
<dbReference type="EMBL" id="AHOM02000004">
    <property type="protein sequence ID" value="EJZ42547.1"/>
    <property type="molecule type" value="Genomic_DNA"/>
</dbReference>
<name>A0ABP2RDI0_9LEPT</name>
<proteinExistence type="predicted"/>
<dbReference type="RefSeq" id="WP_008589751.1">
    <property type="nucleotide sequence ID" value="NZ_AHOM02000004.1"/>
</dbReference>
<evidence type="ECO:0000313" key="1">
    <source>
        <dbReference type="EMBL" id="EJZ42547.1"/>
    </source>
</evidence>
<dbReference type="Proteomes" id="UP000018720">
    <property type="component" value="Unassembled WGS sequence"/>
</dbReference>
<sequence length="123" mass="12876">MALTDPFDVGYRGVIEPKTIAVKHSGLTKEDLGKPAKISANMQVVLCADGETPAGQIVSVEDKIAALKVSGVFEYDYSGADPILNFQNVQADGAGKIKAVVSGGNRVLVISIDSANKKVAFIL</sequence>